<dbReference type="Proteomes" id="UP000246991">
    <property type="component" value="Unassembled WGS sequence"/>
</dbReference>
<name>A0A317SFJ5_9PEZI</name>
<reference evidence="2 3" key="1">
    <citation type="submission" date="2018-03" db="EMBL/GenBank/DDBJ databases">
        <title>Genomes of Pezizomycetes fungi and the evolution of truffles.</title>
        <authorList>
            <person name="Murat C."/>
            <person name="Payen T."/>
            <person name="Noel B."/>
            <person name="Kuo A."/>
            <person name="Martin F.M."/>
        </authorList>
    </citation>
    <scope>NUCLEOTIDE SEQUENCE [LARGE SCALE GENOMIC DNA]</scope>
    <source>
        <strain evidence="2">091103-1</strain>
    </source>
</reference>
<feature type="transmembrane region" description="Helical" evidence="1">
    <location>
        <begin position="21"/>
        <end position="40"/>
    </location>
</feature>
<comment type="caution">
    <text evidence="2">The sequence shown here is derived from an EMBL/GenBank/DDBJ whole genome shotgun (WGS) entry which is preliminary data.</text>
</comment>
<dbReference type="AlphaFoldDB" id="A0A317SFJ5"/>
<evidence type="ECO:0000313" key="2">
    <source>
        <dbReference type="EMBL" id="PWW71921.1"/>
    </source>
</evidence>
<dbReference type="EMBL" id="PYWC01000128">
    <property type="protein sequence ID" value="PWW71921.1"/>
    <property type="molecule type" value="Genomic_DNA"/>
</dbReference>
<accession>A0A317SFJ5</accession>
<evidence type="ECO:0000256" key="1">
    <source>
        <dbReference type="SAM" id="Phobius"/>
    </source>
</evidence>
<keyword evidence="1" id="KW-0812">Transmembrane</keyword>
<protein>
    <submittedName>
        <fullName evidence="2">Uncharacterized protein</fullName>
    </submittedName>
</protein>
<organism evidence="2 3">
    <name type="scientific">Tuber magnatum</name>
    <name type="common">white Piedmont truffle</name>
    <dbReference type="NCBI Taxonomy" id="42249"/>
    <lineage>
        <taxon>Eukaryota</taxon>
        <taxon>Fungi</taxon>
        <taxon>Dikarya</taxon>
        <taxon>Ascomycota</taxon>
        <taxon>Pezizomycotina</taxon>
        <taxon>Pezizomycetes</taxon>
        <taxon>Pezizales</taxon>
        <taxon>Tuberaceae</taxon>
        <taxon>Tuber</taxon>
    </lineage>
</organism>
<proteinExistence type="predicted"/>
<gene>
    <name evidence="2" type="ORF">C7212DRAFT_337363</name>
</gene>
<sequence>MSSMKGGSDCMLMSIHQRKDGILGIEGLLFFLSISNSISLRECKSDIDVFGL</sequence>
<keyword evidence="1" id="KW-1133">Transmembrane helix</keyword>
<evidence type="ECO:0000313" key="3">
    <source>
        <dbReference type="Proteomes" id="UP000246991"/>
    </source>
</evidence>
<keyword evidence="1" id="KW-0472">Membrane</keyword>
<keyword evidence="3" id="KW-1185">Reference proteome</keyword>